<evidence type="ECO:0000256" key="10">
    <source>
        <dbReference type="SAM" id="MobiDB-lite"/>
    </source>
</evidence>
<dbReference type="GO" id="GO:0004239">
    <property type="term" value="F:initiator methionyl aminopeptidase activity"/>
    <property type="evidence" value="ECO:0007669"/>
    <property type="project" value="UniProtKB-UniRule"/>
</dbReference>
<comment type="function">
    <text evidence="8 9">Cotranslationally removes the N-terminal methionine from nascent proteins. The N-terminal methionine is often cleaved when the second residue in the primary sequence is small and uncharged (Met-Ala-, Cys, Gly, Pro, Ser, Thr, or Val).</text>
</comment>
<dbReference type="PRINTS" id="PR00599">
    <property type="entry name" value="MAPEPTIDASE"/>
</dbReference>
<evidence type="ECO:0000256" key="1">
    <source>
        <dbReference type="ARBA" id="ARBA00000294"/>
    </source>
</evidence>
<dbReference type="InterPro" id="IPR036005">
    <property type="entry name" value="Creatinase/aminopeptidase-like"/>
</dbReference>
<dbReference type="GO" id="GO:0046872">
    <property type="term" value="F:metal ion binding"/>
    <property type="evidence" value="ECO:0007669"/>
    <property type="project" value="UniProtKB-UniRule"/>
</dbReference>
<evidence type="ECO:0000313" key="12">
    <source>
        <dbReference type="EMBL" id="CAD9230324.1"/>
    </source>
</evidence>
<feature type="compositionally biased region" description="Acidic residues" evidence="10">
    <location>
        <begin position="9"/>
        <end position="21"/>
    </location>
</feature>
<dbReference type="GO" id="GO:0005737">
    <property type="term" value="C:cytoplasm"/>
    <property type="evidence" value="ECO:0007669"/>
    <property type="project" value="UniProtKB-SubCell"/>
</dbReference>
<dbReference type="PANTHER" id="PTHR45777">
    <property type="entry name" value="METHIONINE AMINOPEPTIDASE 2"/>
    <property type="match status" value="1"/>
</dbReference>
<dbReference type="InterPro" id="IPR001714">
    <property type="entry name" value="Pept_M24_MAP"/>
</dbReference>
<keyword evidence="4 8" id="KW-0031">Aminopeptidase</keyword>
<dbReference type="SUPFAM" id="SSF46785">
    <property type="entry name" value="Winged helix' DNA-binding domain"/>
    <property type="match status" value="1"/>
</dbReference>
<feature type="binding site" evidence="8">
    <location>
        <position position="217"/>
    </location>
    <ligand>
        <name>a divalent metal cation</name>
        <dbReference type="ChEBI" id="CHEBI:60240"/>
        <label>1</label>
    </ligand>
</feature>
<accession>A0A7S1TAM9</accession>
<evidence type="ECO:0000259" key="11">
    <source>
        <dbReference type="Pfam" id="PF00557"/>
    </source>
</evidence>
<dbReference type="EC" id="3.4.11.18" evidence="8"/>
<sequence>MGEMGENGWVEDGEELEEVEERNEVVNVGDGDVVGDGVVGKAKKKKKRRARRKKDGAGAEEREGVDEEVLTEDGSAGFHVSVDNNLGKPVSKRFPSGEFPVGEIQEYQDFNGFRTSMEERRDRERLEADMYNSVRHAAEVHREVRKYVMRNVIRPGVKLIDMCEKLEDATRYLIEERGFEAGIGFPTGCSLNHVAAHYTPNKGDNTVLDYNDVMKIDFGTHINGRIIDCAFTVAFNPTFDPLKEAVKAATNEGIRVAGIDARLGEVGAAIQEVMESHEIEIDGKTYPVKSIKNLHGHTIAPYKIHAGKSVPIVKTGEQTKMEEGEFYAIETFGSTGKGHVHEDMECSHYSKDPDVSRSSLRMPRAKSLLAAIDRHFGTLPFCRRYLDRVGEEKYLLGLKNLVDLGIVESYPPLCDIRGSYTAQYEHTILLRPTCKEVLSRGDDF</sequence>
<comment type="catalytic activity">
    <reaction evidence="1 8 9">
        <text>Release of N-terminal amino acids, preferentially methionine, from peptides and arylamides.</text>
        <dbReference type="EC" id="3.4.11.18"/>
    </reaction>
</comment>
<organism evidence="12">
    <name type="scientific">Compsopogon caeruleus</name>
    <dbReference type="NCBI Taxonomy" id="31354"/>
    <lineage>
        <taxon>Eukaryota</taxon>
        <taxon>Rhodophyta</taxon>
        <taxon>Compsopogonophyceae</taxon>
        <taxon>Compsopogonales</taxon>
        <taxon>Compsopogonaceae</taxon>
        <taxon>Compsopogon</taxon>
    </lineage>
</organism>
<dbReference type="InterPro" id="IPR036388">
    <property type="entry name" value="WH-like_DNA-bd_sf"/>
</dbReference>
<dbReference type="PROSITE" id="PS01202">
    <property type="entry name" value="MAP_2"/>
    <property type="match status" value="1"/>
</dbReference>
<evidence type="ECO:0000256" key="4">
    <source>
        <dbReference type="ARBA" id="ARBA00022438"/>
    </source>
</evidence>
<feature type="binding site" evidence="8">
    <location>
        <position position="197"/>
    </location>
    <ligand>
        <name>substrate</name>
    </ligand>
</feature>
<feature type="binding site" evidence="8">
    <location>
        <position position="297"/>
    </location>
    <ligand>
        <name>a divalent metal cation</name>
        <dbReference type="ChEBI" id="CHEBI:60240"/>
        <label>2</label>
        <note>catalytic</note>
    </ligand>
</feature>
<feature type="binding site" evidence="8">
    <location>
        <position position="228"/>
    </location>
    <ligand>
        <name>a divalent metal cation</name>
        <dbReference type="ChEBI" id="CHEBI:60240"/>
        <label>1</label>
    </ligand>
</feature>
<evidence type="ECO:0000256" key="3">
    <source>
        <dbReference type="ARBA" id="ARBA00001954"/>
    </source>
</evidence>
<dbReference type="InterPro" id="IPR050247">
    <property type="entry name" value="Met_Aminopeptidase_Type2"/>
</dbReference>
<evidence type="ECO:0000256" key="6">
    <source>
        <dbReference type="ARBA" id="ARBA00022723"/>
    </source>
</evidence>
<comment type="subcellular location">
    <subcellularLocation>
        <location evidence="8">Cytoplasm</location>
    </subcellularLocation>
</comment>
<gene>
    <name evidence="12" type="ORF">CCAE0312_LOCUS2458</name>
</gene>
<comment type="cofactor">
    <cofactor evidence="2">
        <name>Mn(2+)</name>
        <dbReference type="ChEBI" id="CHEBI:29035"/>
    </cofactor>
</comment>
<evidence type="ECO:0000256" key="9">
    <source>
        <dbReference type="RuleBase" id="RU003653"/>
    </source>
</evidence>
<dbReference type="EMBL" id="HBGH01004482">
    <property type="protein sequence ID" value="CAD9230324.1"/>
    <property type="molecule type" value="Transcribed_RNA"/>
</dbReference>
<dbReference type="Gene3D" id="1.10.10.10">
    <property type="entry name" value="Winged helix-like DNA-binding domain superfamily/Winged helix DNA-binding domain"/>
    <property type="match status" value="1"/>
</dbReference>
<feature type="compositionally biased region" description="Basic residues" evidence="10">
    <location>
        <begin position="41"/>
        <end position="54"/>
    </location>
</feature>
<keyword evidence="7 8" id="KW-0378">Hydrolase</keyword>
<feature type="binding site" evidence="8">
    <location>
        <position position="305"/>
    </location>
    <ligand>
        <name>substrate</name>
    </ligand>
</feature>
<dbReference type="NCBIfam" id="TIGR00501">
    <property type="entry name" value="met_pdase_II"/>
    <property type="match status" value="1"/>
</dbReference>
<comment type="cofactor">
    <cofactor evidence="3">
        <name>Fe(2+)</name>
        <dbReference type="ChEBI" id="CHEBI:29033"/>
    </cofactor>
</comment>
<dbReference type="HAMAP" id="MF_03175">
    <property type="entry name" value="MetAP_2_euk"/>
    <property type="match status" value="1"/>
</dbReference>
<dbReference type="Pfam" id="PF00557">
    <property type="entry name" value="Peptidase_M24"/>
    <property type="match status" value="1"/>
</dbReference>
<dbReference type="GO" id="GO:0006508">
    <property type="term" value="P:proteolysis"/>
    <property type="evidence" value="ECO:0007669"/>
    <property type="project" value="UniProtKB-KW"/>
</dbReference>
<dbReference type="InterPro" id="IPR018349">
    <property type="entry name" value="Pept_M24A_MAP2_BS"/>
</dbReference>
<feature type="binding site" evidence="8">
    <location>
        <position position="330"/>
    </location>
    <ligand>
        <name>a divalent metal cation</name>
        <dbReference type="ChEBI" id="CHEBI:60240"/>
        <label>2</label>
        <note>catalytic</note>
    </ligand>
</feature>
<evidence type="ECO:0000256" key="8">
    <source>
        <dbReference type="HAMAP-Rule" id="MF_03175"/>
    </source>
</evidence>
<feature type="region of interest" description="Disordered" evidence="10">
    <location>
        <begin position="1"/>
        <end position="70"/>
    </location>
</feature>
<evidence type="ECO:0000256" key="2">
    <source>
        <dbReference type="ARBA" id="ARBA00001936"/>
    </source>
</evidence>
<dbReference type="InterPro" id="IPR000994">
    <property type="entry name" value="Pept_M24"/>
</dbReference>
<feature type="binding site" evidence="8">
    <location>
        <position position="228"/>
    </location>
    <ligand>
        <name>a divalent metal cation</name>
        <dbReference type="ChEBI" id="CHEBI:60240"/>
        <label>2</label>
        <note>catalytic</note>
    </ligand>
</feature>
<feature type="domain" description="Peptidase M24" evidence="11">
    <location>
        <begin position="134"/>
        <end position="331"/>
    </location>
</feature>
<dbReference type="AlphaFoldDB" id="A0A7S1TAM9"/>
<name>A0A7S1TAM9_9RHOD</name>
<dbReference type="CDD" id="cd01088">
    <property type="entry name" value="MetAP2"/>
    <property type="match status" value="1"/>
</dbReference>
<dbReference type="PANTHER" id="PTHR45777:SF2">
    <property type="entry name" value="METHIONINE AMINOPEPTIDASE 2"/>
    <property type="match status" value="1"/>
</dbReference>
<evidence type="ECO:0000256" key="7">
    <source>
        <dbReference type="ARBA" id="ARBA00022801"/>
    </source>
</evidence>
<dbReference type="InterPro" id="IPR036390">
    <property type="entry name" value="WH_DNA-bd_sf"/>
</dbReference>
<feature type="binding site" evidence="8">
    <location>
        <position position="425"/>
    </location>
    <ligand>
        <name>a divalent metal cation</name>
        <dbReference type="ChEBI" id="CHEBI:60240"/>
        <label>2</label>
        <note>catalytic</note>
    </ligand>
</feature>
<protein>
    <recommendedName>
        <fullName evidence="8">Methionine aminopeptidase 2</fullName>
        <shortName evidence="8">MAP 2</shortName>
        <shortName evidence="8">MetAP 2</shortName>
        <ecNumber evidence="8">3.4.11.18</ecNumber>
    </recommendedName>
    <alternativeName>
        <fullName evidence="8">Peptidase M</fullName>
    </alternativeName>
</protein>
<comment type="similarity">
    <text evidence="8">Belongs to the peptidase M24A family. Methionine aminopeptidase eukaryotic type 2 subfamily.</text>
</comment>
<keyword evidence="5 8" id="KW-0645">Protease</keyword>
<proteinExistence type="inferred from homology"/>
<comment type="cofactor">
    <cofactor evidence="8">
        <name>Co(2+)</name>
        <dbReference type="ChEBI" id="CHEBI:48828"/>
    </cofactor>
    <cofactor evidence="8">
        <name>Zn(2+)</name>
        <dbReference type="ChEBI" id="CHEBI:29105"/>
    </cofactor>
    <cofactor evidence="8">
        <name>Mn(2+)</name>
        <dbReference type="ChEBI" id="CHEBI:29035"/>
    </cofactor>
    <cofactor evidence="8">
        <name>Fe(2+)</name>
        <dbReference type="ChEBI" id="CHEBI:29033"/>
    </cofactor>
    <text evidence="8">Binds 2 divalent metal cations per subunit. Has a high-affinity and a low affinity metal-binding site. The true nature of the physiological cofactor is under debate. The enzyme is active with cobalt, zinc, manganese or divalent iron ions. Most likely, methionine aminopeptidases function as mononuclear Fe(2+)-metalloproteases under physiological conditions, and the catalytically relevant metal-binding site has been assigned to the histidine-containing high-affinity site.</text>
</comment>
<dbReference type="InterPro" id="IPR002468">
    <property type="entry name" value="Pept_M24A_MAP2"/>
</dbReference>
<dbReference type="SUPFAM" id="SSF55920">
    <property type="entry name" value="Creatinase/aminopeptidase"/>
    <property type="match status" value="1"/>
</dbReference>
<dbReference type="Gene3D" id="3.90.230.10">
    <property type="entry name" value="Creatinase/methionine aminopeptidase superfamily"/>
    <property type="match status" value="1"/>
</dbReference>
<feature type="binding site" evidence="8">
    <location>
        <position position="425"/>
    </location>
    <ligand>
        <name>a divalent metal cation</name>
        <dbReference type="ChEBI" id="CHEBI:60240"/>
        <label>1</label>
    </ligand>
</feature>
<evidence type="ECO:0000256" key="5">
    <source>
        <dbReference type="ARBA" id="ARBA00022670"/>
    </source>
</evidence>
<dbReference type="GO" id="GO:0070006">
    <property type="term" value="F:metalloaminopeptidase activity"/>
    <property type="evidence" value="ECO:0007669"/>
    <property type="project" value="UniProtKB-UniRule"/>
</dbReference>
<keyword evidence="8" id="KW-0963">Cytoplasm</keyword>
<reference evidence="12" key="1">
    <citation type="submission" date="2021-01" db="EMBL/GenBank/DDBJ databases">
        <authorList>
            <person name="Corre E."/>
            <person name="Pelletier E."/>
            <person name="Niang G."/>
            <person name="Scheremetjew M."/>
            <person name="Finn R."/>
            <person name="Kale V."/>
            <person name="Holt S."/>
            <person name="Cochrane G."/>
            <person name="Meng A."/>
            <person name="Brown T."/>
            <person name="Cohen L."/>
        </authorList>
    </citation>
    <scope>NUCLEOTIDE SEQUENCE</scope>
    <source>
        <strain evidence="12">SAG 36.94</strain>
    </source>
</reference>
<keyword evidence="6 8" id="KW-0479">Metal-binding</keyword>